<protein>
    <submittedName>
        <fullName evidence="1">Uncharacterized protein</fullName>
    </submittedName>
</protein>
<evidence type="ECO:0000313" key="1">
    <source>
        <dbReference type="EMBL" id="KXB03719.1"/>
    </source>
</evidence>
<gene>
    <name evidence="1" type="ORF">AKJ47_01735</name>
</gene>
<dbReference type="AlphaFoldDB" id="A0A133VB95"/>
<dbReference type="Proteomes" id="UP000070405">
    <property type="component" value="Unassembled WGS sequence"/>
</dbReference>
<proteinExistence type="predicted"/>
<keyword evidence="2" id="KW-1185">Reference proteome</keyword>
<accession>A0A133VB95</accession>
<reference evidence="1 2" key="1">
    <citation type="journal article" date="2016" name="Sci. Rep.">
        <title>Metabolic traits of an uncultured archaeal lineage -MSBL1- from brine pools of the Red Sea.</title>
        <authorList>
            <person name="Mwirichia R."/>
            <person name="Alam I."/>
            <person name="Rashid M."/>
            <person name="Vinu M."/>
            <person name="Ba-Alawi W."/>
            <person name="Anthony Kamau A."/>
            <person name="Kamanda Ngugi D."/>
            <person name="Goker M."/>
            <person name="Klenk H.P."/>
            <person name="Bajic V."/>
            <person name="Stingl U."/>
        </authorList>
    </citation>
    <scope>NUCLEOTIDE SEQUENCE [LARGE SCALE GENOMIC DNA]</scope>
    <source>
        <strain evidence="1">SCGC-AAA261G05</strain>
    </source>
</reference>
<evidence type="ECO:0000313" key="2">
    <source>
        <dbReference type="Proteomes" id="UP000070405"/>
    </source>
</evidence>
<sequence length="181" mass="21243">MKDRSIARLSKQQKFILVHLLGCEKFGERYSSLIRDVAEEFSEGQGDKVFDYRKLVGNEEKKEELIKNFLDLDPETTEITISPRTVEKRVEDPSLKVRKFVGPFPQSFSRSVRRLKERGLVVRDPGVWNKGSRREKRGEKTRFPIRTKTKRVLLTGRGKKIAEEIKRRVEDGRYKLDFDTL</sequence>
<name>A0A133VB95_9EURY</name>
<comment type="caution">
    <text evidence="1">The sequence shown here is derived from an EMBL/GenBank/DDBJ whole genome shotgun (WGS) entry which is preliminary data.</text>
</comment>
<dbReference type="EMBL" id="LHYA01000016">
    <property type="protein sequence ID" value="KXB03719.1"/>
    <property type="molecule type" value="Genomic_DNA"/>
</dbReference>
<organism evidence="1 2">
    <name type="scientific">candidate division MSBL1 archaeon SCGC-AAA261G05</name>
    <dbReference type="NCBI Taxonomy" id="1698276"/>
    <lineage>
        <taxon>Archaea</taxon>
        <taxon>Methanobacteriati</taxon>
        <taxon>Methanobacteriota</taxon>
        <taxon>candidate division MSBL1</taxon>
    </lineage>
</organism>